<evidence type="ECO:0000313" key="3">
    <source>
        <dbReference type="EMBL" id="EYF03582.1"/>
    </source>
</evidence>
<dbReference type="SMART" id="SM00852">
    <property type="entry name" value="MoCF_biosynth"/>
    <property type="match status" value="1"/>
</dbReference>
<evidence type="ECO:0000259" key="2">
    <source>
        <dbReference type="SMART" id="SM00852"/>
    </source>
</evidence>
<proteinExistence type="inferred from homology"/>
<keyword evidence="4" id="KW-1185">Reference proteome</keyword>
<dbReference type="NCBIfam" id="TIGR00199">
    <property type="entry name" value="PncC_domain"/>
    <property type="match status" value="1"/>
</dbReference>
<organism evidence="3 4">
    <name type="scientific">Chondromyces apiculatus DSM 436</name>
    <dbReference type="NCBI Taxonomy" id="1192034"/>
    <lineage>
        <taxon>Bacteria</taxon>
        <taxon>Pseudomonadati</taxon>
        <taxon>Myxococcota</taxon>
        <taxon>Polyangia</taxon>
        <taxon>Polyangiales</taxon>
        <taxon>Polyangiaceae</taxon>
        <taxon>Chondromyces</taxon>
    </lineage>
</organism>
<dbReference type="eggNOG" id="COG1058">
    <property type="taxonomic scope" value="Bacteria"/>
</dbReference>
<protein>
    <recommendedName>
        <fullName evidence="1">CinA-like protein</fullName>
    </recommendedName>
</protein>
<feature type="domain" description="MoaB/Mog" evidence="2">
    <location>
        <begin position="4"/>
        <end position="171"/>
    </location>
</feature>
<dbReference type="SUPFAM" id="SSF53218">
    <property type="entry name" value="Molybdenum cofactor biosynthesis proteins"/>
    <property type="match status" value="1"/>
</dbReference>
<dbReference type="InterPro" id="IPR008135">
    <property type="entry name" value="Competence-induced_CinA"/>
</dbReference>
<dbReference type="AlphaFoldDB" id="A0A017T3N9"/>
<dbReference type="Gene3D" id="3.30.70.2860">
    <property type="match status" value="1"/>
</dbReference>
<dbReference type="Proteomes" id="UP000019678">
    <property type="component" value="Unassembled WGS sequence"/>
</dbReference>
<dbReference type="HAMAP" id="MF_00226_B">
    <property type="entry name" value="CinA_B"/>
    <property type="match status" value="1"/>
</dbReference>
<dbReference type="PANTHER" id="PTHR13939:SF0">
    <property type="entry name" value="NMN AMIDOHYDROLASE-LIKE PROTEIN YFAY"/>
    <property type="match status" value="1"/>
</dbReference>
<dbReference type="InterPro" id="IPR041424">
    <property type="entry name" value="CinA_KH"/>
</dbReference>
<dbReference type="Pfam" id="PF18146">
    <property type="entry name" value="CinA_KH"/>
    <property type="match status" value="1"/>
</dbReference>
<dbReference type="Pfam" id="PF00994">
    <property type="entry name" value="MoCF_biosynth"/>
    <property type="match status" value="1"/>
</dbReference>
<evidence type="ECO:0000313" key="4">
    <source>
        <dbReference type="Proteomes" id="UP000019678"/>
    </source>
</evidence>
<dbReference type="Pfam" id="PF02464">
    <property type="entry name" value="CinA"/>
    <property type="match status" value="1"/>
</dbReference>
<evidence type="ECO:0000256" key="1">
    <source>
        <dbReference type="HAMAP-Rule" id="MF_00226"/>
    </source>
</evidence>
<dbReference type="InterPro" id="IPR036653">
    <property type="entry name" value="CinA-like_C"/>
</dbReference>
<dbReference type="RefSeq" id="WP_044245693.1">
    <property type="nucleotide sequence ID" value="NZ_ASRX01000044.1"/>
</dbReference>
<dbReference type="STRING" id="1192034.CAP_5373"/>
<dbReference type="OrthoDB" id="9801454at2"/>
<name>A0A017T3N9_9BACT</name>
<reference evidence="3 4" key="1">
    <citation type="submission" date="2013-05" db="EMBL/GenBank/DDBJ databases">
        <title>Genome assembly of Chondromyces apiculatus DSM 436.</title>
        <authorList>
            <person name="Sharma G."/>
            <person name="Khatri I."/>
            <person name="Kaur C."/>
            <person name="Mayilraj S."/>
            <person name="Subramanian S."/>
        </authorList>
    </citation>
    <scope>NUCLEOTIDE SEQUENCE [LARGE SCALE GENOMIC DNA]</scope>
    <source>
        <strain evidence="3 4">DSM 436</strain>
    </source>
</reference>
<dbReference type="PIRSF" id="PIRSF006728">
    <property type="entry name" value="CinA"/>
    <property type="match status" value="1"/>
</dbReference>
<accession>A0A017T3N9</accession>
<dbReference type="Gene3D" id="3.90.950.20">
    <property type="entry name" value="CinA-like"/>
    <property type="match status" value="1"/>
</dbReference>
<dbReference type="InterPro" id="IPR001453">
    <property type="entry name" value="MoaB/Mog_dom"/>
</dbReference>
<dbReference type="Gene3D" id="3.40.980.10">
    <property type="entry name" value="MoaB/Mog-like domain"/>
    <property type="match status" value="1"/>
</dbReference>
<dbReference type="NCBIfam" id="TIGR00200">
    <property type="entry name" value="cinA_nterm"/>
    <property type="match status" value="1"/>
</dbReference>
<sequence>MTVALLSIGTELTRGEIVNTNASWLASELTAVGFTVNTSDTVDDDLDRIVAALHRLAETHPLVISTGGLGPTTDDLTALAAARAGGVELVRDESTLLAIRRRVEARGKTMNAGHEKQADVPANSEILPNSAGTAPGFAIRLRNATVYFLPGVPREMKTMFAEQVLPRIRSSAPNNTHQFRLRTYGLGESVIGGRLEGIEEAYPGITLGYRVHFPEVDVKVHARGATQSIARDLAAQATAKVRERLASVLYGEGDDAFPDVVGRTVRARGWRLALSESCTGGMIAHLLTSYPASDYFVGGAVTYANSAKTRLLGVSEDTLRGHGAVSAEVAAEMAEGARRLCEVDVALSVTGIAGPTGGTATKPVGLVYWAVAHPGGTVVRSSVFPGDRQEIRIAAAYAVLDLLRRIAGNLPELSAQEAPAAR</sequence>
<dbReference type="InterPro" id="IPR008136">
    <property type="entry name" value="CinA_C"/>
</dbReference>
<dbReference type="InterPro" id="IPR036425">
    <property type="entry name" value="MoaB/Mog-like_dom_sf"/>
</dbReference>
<dbReference type="CDD" id="cd00885">
    <property type="entry name" value="cinA"/>
    <property type="match status" value="1"/>
</dbReference>
<dbReference type="eggNOG" id="COG1546">
    <property type="taxonomic scope" value="Bacteria"/>
</dbReference>
<dbReference type="SUPFAM" id="SSF142433">
    <property type="entry name" value="CinA-like"/>
    <property type="match status" value="1"/>
</dbReference>
<comment type="caution">
    <text evidence="3">The sequence shown here is derived from an EMBL/GenBank/DDBJ whole genome shotgun (WGS) entry which is preliminary data.</text>
</comment>
<gene>
    <name evidence="3" type="ORF">CAP_5373</name>
</gene>
<dbReference type="InterPro" id="IPR050101">
    <property type="entry name" value="CinA"/>
</dbReference>
<dbReference type="EMBL" id="ASRX01000044">
    <property type="protein sequence ID" value="EYF03582.1"/>
    <property type="molecule type" value="Genomic_DNA"/>
</dbReference>
<dbReference type="PANTHER" id="PTHR13939">
    <property type="entry name" value="NICOTINAMIDE-NUCLEOTIDE AMIDOHYDROLASE PNCC"/>
    <property type="match status" value="1"/>
</dbReference>
<comment type="similarity">
    <text evidence="1">Belongs to the CinA family.</text>
</comment>